<sequence>MNYIKSTLYAGLLLCLFFLTACGDGPEPVPANVVNSTNGLRIDLEWTTGGTTSDAVNNSDLDLYLTKGGTEVSNSTSSGSFEVVRIQDVYADGEYTIAVEAFNATKKTNYTLYVKGDDEGELKPYTGEFLAGDRYLKVNFLKIKKAGSTYTITEY</sequence>
<dbReference type="PROSITE" id="PS51257">
    <property type="entry name" value="PROKAR_LIPOPROTEIN"/>
    <property type="match status" value="1"/>
</dbReference>
<dbReference type="PATRIC" id="fig|1279009.4.peg.3187"/>
<protein>
    <submittedName>
        <fullName evidence="2">Uncharacterized protein</fullName>
    </submittedName>
</protein>
<evidence type="ECO:0000313" key="2">
    <source>
        <dbReference type="EMBL" id="EMR01743.1"/>
    </source>
</evidence>
<name>M7MZ81_9BACT</name>
<reference evidence="2 3" key="1">
    <citation type="journal article" date="2013" name="Genome Announc.">
        <title>Draft Genome Sequence of Cesiribacter andamanensis Strain AMV16T, Isolated from a Soil Sample from a Mud Volcano in the Andaman Islands, India.</title>
        <authorList>
            <person name="Shivaji S."/>
            <person name="Ara S."/>
            <person name="Begum Z."/>
            <person name="Srinivas T.N."/>
            <person name="Singh A."/>
            <person name="Kumar Pinnaka A."/>
        </authorList>
    </citation>
    <scope>NUCLEOTIDE SEQUENCE [LARGE SCALE GENOMIC DNA]</scope>
    <source>
        <strain evidence="2 3">AMV16</strain>
    </source>
</reference>
<feature type="signal peptide" evidence="1">
    <location>
        <begin position="1"/>
        <end position="23"/>
    </location>
</feature>
<evidence type="ECO:0000256" key="1">
    <source>
        <dbReference type="SAM" id="SignalP"/>
    </source>
</evidence>
<dbReference type="AlphaFoldDB" id="M7MZ81"/>
<gene>
    <name evidence="2" type="ORF">ADICEAN_03139</name>
</gene>
<dbReference type="RefSeq" id="WP_009196524.1">
    <property type="nucleotide sequence ID" value="NZ_AODQ01000093.1"/>
</dbReference>
<dbReference type="EMBL" id="AODQ01000093">
    <property type="protein sequence ID" value="EMR01743.1"/>
    <property type="molecule type" value="Genomic_DNA"/>
</dbReference>
<keyword evidence="1" id="KW-0732">Signal</keyword>
<dbReference type="OrthoDB" id="986449at2"/>
<proteinExistence type="predicted"/>
<accession>M7MZ81</accession>
<dbReference type="Proteomes" id="UP000011910">
    <property type="component" value="Unassembled WGS sequence"/>
</dbReference>
<evidence type="ECO:0000313" key="3">
    <source>
        <dbReference type="Proteomes" id="UP000011910"/>
    </source>
</evidence>
<dbReference type="Gene3D" id="2.60.120.380">
    <property type="match status" value="1"/>
</dbReference>
<comment type="caution">
    <text evidence="2">The sequence shown here is derived from an EMBL/GenBank/DDBJ whole genome shotgun (WGS) entry which is preliminary data.</text>
</comment>
<feature type="chain" id="PRO_5004081722" evidence="1">
    <location>
        <begin position="24"/>
        <end position="155"/>
    </location>
</feature>
<organism evidence="2 3">
    <name type="scientific">Cesiribacter andamanensis AMV16</name>
    <dbReference type="NCBI Taxonomy" id="1279009"/>
    <lineage>
        <taxon>Bacteria</taxon>
        <taxon>Pseudomonadati</taxon>
        <taxon>Bacteroidota</taxon>
        <taxon>Cytophagia</taxon>
        <taxon>Cytophagales</taxon>
        <taxon>Cesiribacteraceae</taxon>
        <taxon>Cesiribacter</taxon>
    </lineage>
</organism>
<keyword evidence="3" id="KW-1185">Reference proteome</keyword>